<name>A0A3G2T103_9GAMM</name>
<feature type="transmembrane region" description="Helical" evidence="1">
    <location>
        <begin position="98"/>
        <end position="120"/>
    </location>
</feature>
<keyword evidence="1" id="KW-0812">Transmembrane</keyword>
<dbReference type="EMBL" id="CP033133">
    <property type="protein sequence ID" value="AYO53834.1"/>
    <property type="molecule type" value="Genomic_DNA"/>
</dbReference>
<proteinExistence type="predicted"/>
<evidence type="ECO:0000256" key="1">
    <source>
        <dbReference type="SAM" id="Phobius"/>
    </source>
</evidence>
<gene>
    <name evidence="2" type="ORF">CDG68_09415</name>
</gene>
<sequence length="137" mass="15795">MQRIATVIFKIILGFVIAYDALNLMPLLKSFTFILYFIALISCAYSGSIMTLFLNEISFENKKYAVIVSILLLINTLALFLLLNVYTEPLEQLANFDLALSIIAIIFMVIVFIFNIPLFFHLIKELILYIFTQAKRR</sequence>
<feature type="transmembrane region" description="Helical" evidence="1">
    <location>
        <begin position="66"/>
        <end position="86"/>
    </location>
</feature>
<reference evidence="2 3" key="1">
    <citation type="submission" date="2018-10" db="EMBL/GenBank/DDBJ databases">
        <title>The complete genome of Acinetobacter wuhouensis strain WCHAW010062.</title>
        <authorList>
            <person name="Hu Y."/>
            <person name="Long H."/>
            <person name="Feng Y."/>
            <person name="Zong Z."/>
        </authorList>
    </citation>
    <scope>NUCLEOTIDE SEQUENCE [LARGE SCALE GENOMIC DNA]</scope>
    <source>
        <strain evidence="2 3">WCHAW010062</strain>
    </source>
</reference>
<keyword evidence="1" id="KW-0472">Membrane</keyword>
<dbReference type="RefSeq" id="WP_087552961.1">
    <property type="nucleotide sequence ID" value="NZ_CP033133.1"/>
</dbReference>
<feature type="transmembrane region" description="Helical" evidence="1">
    <location>
        <begin position="7"/>
        <end position="27"/>
    </location>
</feature>
<keyword evidence="1" id="KW-1133">Transmembrane helix</keyword>
<evidence type="ECO:0000313" key="3">
    <source>
        <dbReference type="Proteomes" id="UP000279962"/>
    </source>
</evidence>
<evidence type="ECO:0000313" key="2">
    <source>
        <dbReference type="EMBL" id="AYO53834.1"/>
    </source>
</evidence>
<accession>A0A3G2T103</accession>
<feature type="transmembrane region" description="Helical" evidence="1">
    <location>
        <begin position="33"/>
        <end position="54"/>
    </location>
</feature>
<dbReference type="Proteomes" id="UP000279962">
    <property type="component" value="Chromosome"/>
</dbReference>
<dbReference type="AlphaFoldDB" id="A0A3G2T103"/>
<organism evidence="2 3">
    <name type="scientific">Acinetobacter wuhouensis</name>
    <dbReference type="NCBI Taxonomy" id="1879050"/>
    <lineage>
        <taxon>Bacteria</taxon>
        <taxon>Pseudomonadati</taxon>
        <taxon>Pseudomonadota</taxon>
        <taxon>Gammaproteobacteria</taxon>
        <taxon>Moraxellales</taxon>
        <taxon>Moraxellaceae</taxon>
        <taxon>Acinetobacter</taxon>
    </lineage>
</organism>
<protein>
    <submittedName>
        <fullName evidence="2">Uncharacterized protein</fullName>
    </submittedName>
</protein>